<sequence length="115" mass="12632">MTSRRSSRDATTALIPVPGIGLESFARAGGLHPELVRRLVALGLLEPIDRYGEELRFPPSQLAVLGRIERLHAGLCLNYASLGVVLDLLDRIAELESALRRRVTPTGESSWTRTD</sequence>
<dbReference type="Gene3D" id="1.10.1660.10">
    <property type="match status" value="1"/>
</dbReference>
<dbReference type="Pfam" id="PF13591">
    <property type="entry name" value="MerR_2"/>
    <property type="match status" value="1"/>
</dbReference>
<gene>
    <name evidence="1" type="ORF">ACFO60_04695</name>
</gene>
<protein>
    <submittedName>
        <fullName evidence="1">Chaperone modulator CbpM</fullName>
    </submittedName>
</protein>
<evidence type="ECO:0000313" key="2">
    <source>
        <dbReference type="Proteomes" id="UP001596004"/>
    </source>
</evidence>
<dbReference type="RefSeq" id="WP_380837354.1">
    <property type="nucleotide sequence ID" value="NZ_JBHSFP010000002.1"/>
</dbReference>
<evidence type="ECO:0000313" key="1">
    <source>
        <dbReference type="EMBL" id="MFC4530052.1"/>
    </source>
</evidence>
<proteinExistence type="predicted"/>
<name>A0ABV9CBP0_9ACTN</name>
<keyword evidence="2" id="KW-1185">Reference proteome</keyword>
<accession>A0ABV9CBP0</accession>
<comment type="caution">
    <text evidence="1">The sequence shown here is derived from an EMBL/GenBank/DDBJ whole genome shotgun (WGS) entry which is preliminary data.</text>
</comment>
<dbReference type="Proteomes" id="UP001596004">
    <property type="component" value="Unassembled WGS sequence"/>
</dbReference>
<dbReference type="EMBL" id="JBHSFP010000002">
    <property type="protein sequence ID" value="MFC4530052.1"/>
    <property type="molecule type" value="Genomic_DNA"/>
</dbReference>
<organism evidence="1 2">
    <name type="scientific">Sphaerisporangium dianthi</name>
    <dbReference type="NCBI Taxonomy" id="1436120"/>
    <lineage>
        <taxon>Bacteria</taxon>
        <taxon>Bacillati</taxon>
        <taxon>Actinomycetota</taxon>
        <taxon>Actinomycetes</taxon>
        <taxon>Streptosporangiales</taxon>
        <taxon>Streptosporangiaceae</taxon>
        <taxon>Sphaerisporangium</taxon>
    </lineage>
</organism>
<reference evidence="2" key="1">
    <citation type="journal article" date="2019" name="Int. J. Syst. Evol. Microbiol.">
        <title>The Global Catalogue of Microorganisms (GCM) 10K type strain sequencing project: providing services to taxonomists for standard genome sequencing and annotation.</title>
        <authorList>
            <consortium name="The Broad Institute Genomics Platform"/>
            <consortium name="The Broad Institute Genome Sequencing Center for Infectious Disease"/>
            <person name="Wu L."/>
            <person name="Ma J."/>
        </authorList>
    </citation>
    <scope>NUCLEOTIDE SEQUENCE [LARGE SCALE GENOMIC DNA]</scope>
    <source>
        <strain evidence="2">CGMCC 4.7132</strain>
    </source>
</reference>